<feature type="signal peptide" evidence="4">
    <location>
        <begin position="1"/>
        <end position="17"/>
    </location>
</feature>
<dbReference type="InterPro" id="IPR031311">
    <property type="entry name" value="CHIT_BIND_RR_consensus"/>
</dbReference>
<dbReference type="InterPro" id="IPR051217">
    <property type="entry name" value="Insect_Cuticle_Struc_Prot"/>
</dbReference>
<dbReference type="PANTHER" id="PTHR12236:SF79">
    <property type="entry name" value="CUTICULAR PROTEIN 50CB-RELATED"/>
    <property type="match status" value="1"/>
</dbReference>
<accession>A0A1B6MDZ2</accession>
<dbReference type="GO" id="GO:0031012">
    <property type="term" value="C:extracellular matrix"/>
    <property type="evidence" value="ECO:0007669"/>
    <property type="project" value="TreeGrafter"/>
</dbReference>
<name>A0A1B6MDZ2_9HEMI</name>
<dbReference type="PRINTS" id="PR01217">
    <property type="entry name" value="PRICHEXTENSN"/>
</dbReference>
<dbReference type="PANTHER" id="PTHR12236">
    <property type="entry name" value="STRUCTURAL CONTITUENT OF CUTICLE"/>
    <property type="match status" value="1"/>
</dbReference>
<dbReference type="PROSITE" id="PS51155">
    <property type="entry name" value="CHIT_BIND_RR_2"/>
    <property type="match status" value="1"/>
</dbReference>
<dbReference type="GO" id="GO:0042302">
    <property type="term" value="F:structural constituent of cuticle"/>
    <property type="evidence" value="ECO:0007669"/>
    <property type="project" value="UniProtKB-UniRule"/>
</dbReference>
<feature type="region of interest" description="Disordered" evidence="3">
    <location>
        <begin position="171"/>
        <end position="207"/>
    </location>
</feature>
<feature type="compositionally biased region" description="Pro residues" evidence="3">
    <location>
        <begin position="176"/>
        <end position="207"/>
    </location>
</feature>
<protein>
    <recommendedName>
        <fullName evidence="6">Pro-resilin</fullName>
    </recommendedName>
</protein>
<evidence type="ECO:0000256" key="2">
    <source>
        <dbReference type="PROSITE-ProRule" id="PRU00497"/>
    </source>
</evidence>
<dbReference type="EMBL" id="GEBQ01005852">
    <property type="protein sequence ID" value="JAT34125.1"/>
    <property type="molecule type" value="Transcribed_RNA"/>
</dbReference>
<reference evidence="5" key="1">
    <citation type="submission" date="2015-11" db="EMBL/GenBank/DDBJ databases">
        <title>De novo transcriptome assembly of four potential Pierce s Disease insect vectors from Arizona vineyards.</title>
        <authorList>
            <person name="Tassone E.E."/>
        </authorList>
    </citation>
    <scope>NUCLEOTIDE SEQUENCE</scope>
</reference>
<evidence type="ECO:0000313" key="5">
    <source>
        <dbReference type="EMBL" id="JAT34125.1"/>
    </source>
</evidence>
<sequence>MIYQGLALLCLAATCAAQGPSNQYLPPDKGYSYDPPSVPFPSGPPSVSRPPPPPPSGGGSPPSYVPPSPTGPPAPPNLPTGTGGPYPPAGRPVGNYGPDSHLDMPHVPGMPFEFDYAVNDPVHMAFYSHNAASDGDQVKGEYRVQLPDGRTQIVTYVADWATGFHADVKYEGEASYPPPAPYSPPPAPPGGYPSPGSFPSPPSGGGG</sequence>
<dbReference type="Pfam" id="PF00379">
    <property type="entry name" value="Chitin_bind_4"/>
    <property type="match status" value="1"/>
</dbReference>
<feature type="compositionally biased region" description="Pro residues" evidence="3">
    <location>
        <begin position="63"/>
        <end position="78"/>
    </location>
</feature>
<evidence type="ECO:0000256" key="1">
    <source>
        <dbReference type="ARBA" id="ARBA00022460"/>
    </source>
</evidence>
<dbReference type="InterPro" id="IPR000618">
    <property type="entry name" value="Insect_cuticle"/>
</dbReference>
<feature type="chain" id="PRO_5008588215" description="Pro-resilin" evidence="4">
    <location>
        <begin position="18"/>
        <end position="207"/>
    </location>
</feature>
<dbReference type="AlphaFoldDB" id="A0A1B6MDZ2"/>
<proteinExistence type="predicted"/>
<keyword evidence="1 2" id="KW-0193">Cuticle</keyword>
<feature type="non-terminal residue" evidence="5">
    <location>
        <position position="207"/>
    </location>
</feature>
<dbReference type="PROSITE" id="PS00233">
    <property type="entry name" value="CHIT_BIND_RR_1"/>
    <property type="match status" value="1"/>
</dbReference>
<gene>
    <name evidence="5" type="ORF">g.6543</name>
</gene>
<feature type="compositionally biased region" description="Pro residues" evidence="3">
    <location>
        <begin position="36"/>
        <end position="56"/>
    </location>
</feature>
<evidence type="ECO:0000256" key="3">
    <source>
        <dbReference type="SAM" id="MobiDB-lite"/>
    </source>
</evidence>
<evidence type="ECO:0008006" key="6">
    <source>
        <dbReference type="Google" id="ProtNLM"/>
    </source>
</evidence>
<feature type="region of interest" description="Disordered" evidence="3">
    <location>
        <begin position="19"/>
        <end position="102"/>
    </location>
</feature>
<organism evidence="5">
    <name type="scientific">Graphocephala atropunctata</name>
    <dbReference type="NCBI Taxonomy" id="36148"/>
    <lineage>
        <taxon>Eukaryota</taxon>
        <taxon>Metazoa</taxon>
        <taxon>Ecdysozoa</taxon>
        <taxon>Arthropoda</taxon>
        <taxon>Hexapoda</taxon>
        <taxon>Insecta</taxon>
        <taxon>Pterygota</taxon>
        <taxon>Neoptera</taxon>
        <taxon>Paraneoptera</taxon>
        <taxon>Hemiptera</taxon>
        <taxon>Auchenorrhyncha</taxon>
        <taxon>Membracoidea</taxon>
        <taxon>Cicadellidae</taxon>
        <taxon>Cicadellinae</taxon>
        <taxon>Cicadellini</taxon>
        <taxon>Graphocephala</taxon>
    </lineage>
</organism>
<evidence type="ECO:0000256" key="4">
    <source>
        <dbReference type="SAM" id="SignalP"/>
    </source>
</evidence>
<dbReference type="GO" id="GO:0005615">
    <property type="term" value="C:extracellular space"/>
    <property type="evidence" value="ECO:0007669"/>
    <property type="project" value="TreeGrafter"/>
</dbReference>
<keyword evidence="4" id="KW-0732">Signal</keyword>